<dbReference type="Proteomes" id="UP001165079">
    <property type="component" value="Unassembled WGS sequence"/>
</dbReference>
<evidence type="ECO:0000313" key="1">
    <source>
        <dbReference type="EMBL" id="GLZ78323.1"/>
    </source>
</evidence>
<organism evidence="1 2">
    <name type="scientific">Actinorhabdospora filicis</name>
    <dbReference type="NCBI Taxonomy" id="1785913"/>
    <lineage>
        <taxon>Bacteria</taxon>
        <taxon>Bacillati</taxon>
        <taxon>Actinomycetota</taxon>
        <taxon>Actinomycetes</taxon>
        <taxon>Micromonosporales</taxon>
        <taxon>Micromonosporaceae</taxon>
        <taxon>Actinorhabdospora</taxon>
    </lineage>
</organism>
<accession>A0A9W6W9T4</accession>
<proteinExistence type="predicted"/>
<evidence type="ECO:0000313" key="2">
    <source>
        <dbReference type="Proteomes" id="UP001165079"/>
    </source>
</evidence>
<dbReference type="EMBL" id="BSTX01000002">
    <property type="protein sequence ID" value="GLZ78323.1"/>
    <property type="molecule type" value="Genomic_DNA"/>
</dbReference>
<dbReference type="AlphaFoldDB" id="A0A9W6W9T4"/>
<comment type="caution">
    <text evidence="1">The sequence shown here is derived from an EMBL/GenBank/DDBJ whole genome shotgun (WGS) entry which is preliminary data.</text>
</comment>
<reference evidence="1" key="1">
    <citation type="submission" date="2023-03" db="EMBL/GenBank/DDBJ databases">
        <title>Actinorhabdospora filicis NBRC 111898.</title>
        <authorList>
            <person name="Ichikawa N."/>
            <person name="Sato H."/>
            <person name="Tonouchi N."/>
        </authorList>
    </citation>
    <scope>NUCLEOTIDE SEQUENCE</scope>
    <source>
        <strain evidence="1">NBRC 111898</strain>
    </source>
</reference>
<keyword evidence="2" id="KW-1185">Reference proteome</keyword>
<protein>
    <submittedName>
        <fullName evidence="1">Uncharacterized protein</fullName>
    </submittedName>
</protein>
<sequence length="56" mass="5690">MVDGPVGQATGGRWVGSRAVAAAGAQAARTDAVWHRCPFRTETAVESTAVSANSGF</sequence>
<name>A0A9W6W9T4_9ACTN</name>
<gene>
    <name evidence="1" type="ORF">Afil01_31300</name>
</gene>